<dbReference type="GO" id="GO:0009279">
    <property type="term" value="C:cell outer membrane"/>
    <property type="evidence" value="ECO:0007669"/>
    <property type="project" value="UniProtKB-SubCell"/>
</dbReference>
<evidence type="ECO:0000256" key="1">
    <source>
        <dbReference type="ARBA" id="ARBA00004442"/>
    </source>
</evidence>
<evidence type="ECO:0000259" key="8">
    <source>
        <dbReference type="Pfam" id="PF14322"/>
    </source>
</evidence>
<dbReference type="STRING" id="659014.SAMN04487996_11385"/>
<evidence type="ECO:0000259" key="7">
    <source>
        <dbReference type="Pfam" id="PF07980"/>
    </source>
</evidence>
<proteinExistence type="inferred from homology"/>
<evidence type="ECO:0000256" key="4">
    <source>
        <dbReference type="ARBA" id="ARBA00023136"/>
    </source>
</evidence>
<evidence type="ECO:0000256" key="5">
    <source>
        <dbReference type="ARBA" id="ARBA00023237"/>
    </source>
</evidence>
<keyword evidence="3 6" id="KW-0732">Signal</keyword>
<dbReference type="RefSeq" id="WP_229212806.1">
    <property type="nucleotide sequence ID" value="NZ_FNAN01000013.1"/>
</dbReference>
<dbReference type="EMBL" id="FNAN01000013">
    <property type="protein sequence ID" value="SDF88192.1"/>
    <property type="molecule type" value="Genomic_DNA"/>
</dbReference>
<organism evidence="9 10">
    <name type="scientific">Dyadobacter soli</name>
    <dbReference type="NCBI Taxonomy" id="659014"/>
    <lineage>
        <taxon>Bacteria</taxon>
        <taxon>Pseudomonadati</taxon>
        <taxon>Bacteroidota</taxon>
        <taxon>Cytophagia</taxon>
        <taxon>Cytophagales</taxon>
        <taxon>Spirosomataceae</taxon>
        <taxon>Dyadobacter</taxon>
    </lineage>
</organism>
<keyword evidence="10" id="KW-1185">Reference proteome</keyword>
<evidence type="ECO:0000256" key="6">
    <source>
        <dbReference type="SAM" id="SignalP"/>
    </source>
</evidence>
<dbReference type="Gene3D" id="1.25.40.390">
    <property type="match status" value="1"/>
</dbReference>
<dbReference type="Pfam" id="PF07980">
    <property type="entry name" value="SusD_RagB"/>
    <property type="match status" value="1"/>
</dbReference>
<dbReference type="Proteomes" id="UP000198748">
    <property type="component" value="Unassembled WGS sequence"/>
</dbReference>
<feature type="chain" id="PRO_5011746914" evidence="6">
    <location>
        <begin position="23"/>
        <end position="492"/>
    </location>
</feature>
<dbReference type="InterPro" id="IPR011990">
    <property type="entry name" value="TPR-like_helical_dom_sf"/>
</dbReference>
<feature type="domain" description="SusD-like N-terminal" evidence="8">
    <location>
        <begin position="52"/>
        <end position="222"/>
    </location>
</feature>
<keyword evidence="5" id="KW-0998">Cell outer membrane</keyword>
<evidence type="ECO:0000256" key="2">
    <source>
        <dbReference type="ARBA" id="ARBA00006275"/>
    </source>
</evidence>
<dbReference type="PROSITE" id="PS51257">
    <property type="entry name" value="PROKAR_LIPOPROTEIN"/>
    <property type="match status" value="1"/>
</dbReference>
<dbReference type="InterPro" id="IPR033985">
    <property type="entry name" value="SusD-like_N"/>
</dbReference>
<dbReference type="SUPFAM" id="SSF48452">
    <property type="entry name" value="TPR-like"/>
    <property type="match status" value="1"/>
</dbReference>
<evidence type="ECO:0000256" key="3">
    <source>
        <dbReference type="ARBA" id="ARBA00022729"/>
    </source>
</evidence>
<reference evidence="10" key="1">
    <citation type="submission" date="2016-10" db="EMBL/GenBank/DDBJ databases">
        <authorList>
            <person name="Varghese N."/>
            <person name="Submissions S."/>
        </authorList>
    </citation>
    <scope>NUCLEOTIDE SEQUENCE [LARGE SCALE GENOMIC DNA]</scope>
    <source>
        <strain evidence="10">DSM 25329</strain>
    </source>
</reference>
<dbReference type="AlphaFoldDB" id="A0A1G7PPA1"/>
<evidence type="ECO:0000313" key="10">
    <source>
        <dbReference type="Proteomes" id="UP000198748"/>
    </source>
</evidence>
<name>A0A1G7PPA1_9BACT</name>
<evidence type="ECO:0000313" key="9">
    <source>
        <dbReference type="EMBL" id="SDF88192.1"/>
    </source>
</evidence>
<dbReference type="InterPro" id="IPR012944">
    <property type="entry name" value="SusD_RagB_dom"/>
</dbReference>
<accession>A0A1G7PPA1</accession>
<dbReference type="CDD" id="cd08977">
    <property type="entry name" value="SusD"/>
    <property type="match status" value="1"/>
</dbReference>
<gene>
    <name evidence="9" type="ORF">SAMN04487996_11385</name>
</gene>
<keyword evidence="4" id="KW-0472">Membrane</keyword>
<dbReference type="Pfam" id="PF14322">
    <property type="entry name" value="SusD-like_3"/>
    <property type="match status" value="1"/>
</dbReference>
<feature type="signal peptide" evidence="6">
    <location>
        <begin position="1"/>
        <end position="22"/>
    </location>
</feature>
<comment type="subcellular location">
    <subcellularLocation>
        <location evidence="1">Cell outer membrane</location>
    </subcellularLocation>
</comment>
<protein>
    <submittedName>
        <fullName evidence="9">Starch-binding associating with outer membrane</fullName>
    </submittedName>
</protein>
<comment type="similarity">
    <text evidence="2">Belongs to the SusD family.</text>
</comment>
<sequence length="492" mass="55123">MKPIMRKLIATLMAVAMFSACTDDLTLKPISQITNTSFWKSPEEARGALNGMYVRMRTQAATNFFVWGEARSEMWVQNFGFDPSINFFAFANSLSRVNPGPDWTAMYSVVHDANMILKYVPTIQFTAESDKNEILAQAYAMRAFIYFMMTKTWGDLILLDQPTEGFDPSTIYKERRPQAEVFAMIKKDIESALALFPSNNIPTGRVRWSKPALNAFKADVFLWTAKRLNGGAADFNTALTAIAEVEKSDVQLLGDFSQVFAFTNKGNKEVILAVRFAEGESTGRSVFGGVTPLAAPTAPFTPQSVIDKLLPYSGKDGYWQMSQLVTKQFSDDDARKNATFIEVNQTKEGVTSFLYNIDQKWPGVITGGVRVMYDDLILYRYADIILMKAEAQNGLGQDPSEAMNMIRKRAYGAKFAAHTFVNGTKAANDEAILQERLFELAQEGKRWWDLVRFGKALEKVPLLKGKTENDLLFPLGETILSLEPLVKQNPGY</sequence>
<feature type="domain" description="RagB/SusD" evidence="7">
    <location>
        <begin position="375"/>
        <end position="460"/>
    </location>
</feature>